<evidence type="ECO:0000313" key="5">
    <source>
        <dbReference type="EMBL" id="KJA21525.1"/>
    </source>
</evidence>
<dbReference type="PANTHER" id="PTHR33353">
    <property type="entry name" value="PUTATIVE (AFU_ORTHOLOGUE AFUA_1G12560)-RELATED"/>
    <property type="match status" value="1"/>
</dbReference>
<comment type="catalytic activity">
    <reaction evidence="2">
        <text>[(1-&gt;4)-beta-D-glucosyl]n+m + reduced acceptor + O2 = 4-dehydro-beta-D-glucosyl-[(1-&gt;4)-beta-D-glucosyl]n-1 + [(1-&gt;4)-beta-D-glucosyl]m + acceptor + H2O.</text>
        <dbReference type="EC" id="1.14.99.56"/>
    </reaction>
</comment>
<dbReference type="Gene3D" id="2.70.50.70">
    <property type="match status" value="1"/>
</dbReference>
<dbReference type="AlphaFoldDB" id="A0A0D2PNQ3"/>
<feature type="chain" id="PRO_5002260844" description="AA9 family lytic polysaccharide monooxygenase" evidence="3">
    <location>
        <begin position="19"/>
        <end position="250"/>
    </location>
</feature>
<evidence type="ECO:0000256" key="2">
    <source>
        <dbReference type="RuleBase" id="RU368122"/>
    </source>
</evidence>
<keyword evidence="2" id="KW-0136">Cellulose degradation</keyword>
<protein>
    <recommendedName>
        <fullName evidence="2">AA9 family lytic polysaccharide monooxygenase</fullName>
        <ecNumber evidence="2">1.14.99.56</ecNumber>
    </recommendedName>
    <alternativeName>
        <fullName evidence="2">Endo-beta-1,4-glucanase</fullName>
    </alternativeName>
    <alternativeName>
        <fullName evidence="2">Glycosyl hydrolase 61 family protein</fullName>
    </alternativeName>
</protein>
<evidence type="ECO:0000256" key="1">
    <source>
        <dbReference type="ARBA" id="ARBA00023157"/>
    </source>
</evidence>
<keyword evidence="2" id="KW-0624">Polysaccharide degradation</keyword>
<accession>A0A0D2PNQ3</accession>
<feature type="domain" description="Auxiliary Activity family 9 catalytic" evidence="4">
    <location>
        <begin position="19"/>
        <end position="234"/>
    </location>
</feature>
<dbReference type="GO" id="GO:0030248">
    <property type="term" value="F:cellulose binding"/>
    <property type="evidence" value="ECO:0007669"/>
    <property type="project" value="UniProtKB-UniRule"/>
</dbReference>
<proteinExistence type="predicted"/>
<dbReference type="Pfam" id="PF03443">
    <property type="entry name" value="AA9"/>
    <property type="match status" value="1"/>
</dbReference>
<dbReference type="PANTHER" id="PTHR33353:SF19">
    <property type="entry name" value="GLYCOSYLHYDROLASE FAMILY 61-8 PROTEIN"/>
    <property type="match status" value="1"/>
</dbReference>
<comment type="function">
    <text evidence="2">Lytic polysaccharide monooxygenase (LMPO) that depolymerizes crystalline and amorphous polysaccharides via the oxidation of scissile alpha- or beta-(1-4)-glycosidic bonds, yielding C1 and/or C4 oxidation products. Catalysis by LPMOs requires the reduction of the active-site copper from Cu(II) to Cu(I) by a reducing agent and H(2)O(2) or O(2) as a cosubstrate.</text>
</comment>
<evidence type="ECO:0000256" key="3">
    <source>
        <dbReference type="SAM" id="SignalP"/>
    </source>
</evidence>
<name>A0A0D2PNQ3_HYPSF</name>
<evidence type="ECO:0000259" key="4">
    <source>
        <dbReference type="Pfam" id="PF03443"/>
    </source>
</evidence>
<dbReference type="GO" id="GO:0030245">
    <property type="term" value="P:cellulose catabolic process"/>
    <property type="evidence" value="ECO:0007669"/>
    <property type="project" value="UniProtKB-UniRule"/>
</dbReference>
<dbReference type="GO" id="GO:0004497">
    <property type="term" value="F:monooxygenase activity"/>
    <property type="evidence" value="ECO:0007669"/>
    <property type="project" value="UniProtKB-KW"/>
</dbReference>
<keyword evidence="3" id="KW-0732">Signal</keyword>
<dbReference type="CDD" id="cd21175">
    <property type="entry name" value="LPMO_AA9"/>
    <property type="match status" value="1"/>
</dbReference>
<dbReference type="EMBL" id="KN817557">
    <property type="protein sequence ID" value="KJA21525.1"/>
    <property type="molecule type" value="Genomic_DNA"/>
</dbReference>
<sequence length="250" mass="26274">MLGIAALALAFFAQKAAAHGGVLFYSIGGTWYNGWSPYNTPTGQTTIQRPWSSYNPIQSVSDPTLACNDDGTSGALQLTASAVAAGTKITAYWNNPWPHPYGPQLTYLAQCPGTSCTGVNANTLQWFKIDEAGLLSGSIYAGSWAAGLMITNNNTWTSTIPASVPSGAYLIRFETIALHSLPAQMYPECAQIQITGGGSLAPTTAELVTFPGGYGVNDPGLTVDIYSNQAQTTYNYTIPGPPLYAGAKVS</sequence>
<keyword evidence="5" id="KW-0503">Monooxygenase</keyword>
<dbReference type="OrthoDB" id="4849160at2759"/>
<dbReference type="Proteomes" id="UP000054270">
    <property type="component" value="Unassembled WGS sequence"/>
</dbReference>
<dbReference type="EC" id="1.14.99.56" evidence="2"/>
<dbReference type="InterPro" id="IPR005103">
    <property type="entry name" value="AA9_LPMO"/>
</dbReference>
<organism evidence="5 6">
    <name type="scientific">Hypholoma sublateritium (strain FD-334 SS-4)</name>
    <dbReference type="NCBI Taxonomy" id="945553"/>
    <lineage>
        <taxon>Eukaryota</taxon>
        <taxon>Fungi</taxon>
        <taxon>Dikarya</taxon>
        <taxon>Basidiomycota</taxon>
        <taxon>Agaricomycotina</taxon>
        <taxon>Agaricomycetes</taxon>
        <taxon>Agaricomycetidae</taxon>
        <taxon>Agaricales</taxon>
        <taxon>Agaricineae</taxon>
        <taxon>Strophariaceae</taxon>
        <taxon>Hypholoma</taxon>
    </lineage>
</organism>
<keyword evidence="6" id="KW-1185">Reference proteome</keyword>
<dbReference type="GO" id="GO:0008810">
    <property type="term" value="F:cellulase activity"/>
    <property type="evidence" value="ECO:0007669"/>
    <property type="project" value="UniProtKB-UniRule"/>
</dbReference>
<dbReference type="InterPro" id="IPR049892">
    <property type="entry name" value="AA9"/>
</dbReference>
<dbReference type="STRING" id="945553.A0A0D2PNQ3"/>
<comment type="subcellular location">
    <subcellularLocation>
        <location evidence="2">Secreted</location>
    </subcellularLocation>
</comment>
<evidence type="ECO:0000313" key="6">
    <source>
        <dbReference type="Proteomes" id="UP000054270"/>
    </source>
</evidence>
<comment type="domain">
    <text evidence="2">Has a modular structure: an endo-beta-1,4-glucanase catalytic module at the N-terminus, a linker rich in serines and threonines, and a C-terminal carbohydrate-binding module (CBM).</text>
</comment>
<dbReference type="OMA" id="YGPMLTY"/>
<gene>
    <name evidence="5" type="ORF">HYPSUDRAFT_140540</name>
</gene>
<dbReference type="GO" id="GO:0005576">
    <property type="term" value="C:extracellular region"/>
    <property type="evidence" value="ECO:0007669"/>
    <property type="project" value="UniProtKB-SubCell"/>
</dbReference>
<reference evidence="6" key="1">
    <citation type="submission" date="2014-04" db="EMBL/GenBank/DDBJ databases">
        <title>Evolutionary Origins and Diversification of the Mycorrhizal Mutualists.</title>
        <authorList>
            <consortium name="DOE Joint Genome Institute"/>
            <consortium name="Mycorrhizal Genomics Consortium"/>
            <person name="Kohler A."/>
            <person name="Kuo A."/>
            <person name="Nagy L.G."/>
            <person name="Floudas D."/>
            <person name="Copeland A."/>
            <person name="Barry K.W."/>
            <person name="Cichocki N."/>
            <person name="Veneault-Fourrey C."/>
            <person name="LaButti K."/>
            <person name="Lindquist E.A."/>
            <person name="Lipzen A."/>
            <person name="Lundell T."/>
            <person name="Morin E."/>
            <person name="Murat C."/>
            <person name="Riley R."/>
            <person name="Ohm R."/>
            <person name="Sun H."/>
            <person name="Tunlid A."/>
            <person name="Henrissat B."/>
            <person name="Grigoriev I.V."/>
            <person name="Hibbett D.S."/>
            <person name="Martin F."/>
        </authorList>
    </citation>
    <scope>NUCLEOTIDE SEQUENCE [LARGE SCALE GENOMIC DNA]</scope>
    <source>
        <strain evidence="6">FD-334 SS-4</strain>
    </source>
</reference>
<keyword evidence="2" id="KW-0119">Carbohydrate metabolism</keyword>
<feature type="signal peptide" evidence="3">
    <location>
        <begin position="1"/>
        <end position="18"/>
    </location>
</feature>
<keyword evidence="1 2" id="KW-1015">Disulfide bond</keyword>
<keyword evidence="5" id="KW-0560">Oxidoreductase</keyword>
<keyword evidence="2" id="KW-0964">Secreted</keyword>